<organism evidence="2 3">
    <name type="scientific">Mycobacterium avium</name>
    <dbReference type="NCBI Taxonomy" id="1764"/>
    <lineage>
        <taxon>Bacteria</taxon>
        <taxon>Bacillati</taxon>
        <taxon>Actinomycetota</taxon>
        <taxon>Actinomycetes</taxon>
        <taxon>Mycobacteriales</taxon>
        <taxon>Mycobacteriaceae</taxon>
        <taxon>Mycobacterium</taxon>
        <taxon>Mycobacterium avium complex (MAC)</taxon>
    </lineage>
</organism>
<dbReference type="Pfam" id="PF06527">
    <property type="entry name" value="TniQ"/>
    <property type="match status" value="1"/>
</dbReference>
<evidence type="ECO:0000313" key="2">
    <source>
        <dbReference type="EMBL" id="PBA27925.1"/>
    </source>
</evidence>
<dbReference type="RefSeq" id="WP_095795019.1">
    <property type="nucleotide sequence ID" value="NZ_NSFD01000005.1"/>
</dbReference>
<gene>
    <name evidence="2" type="ORF">CKJ66_04820</name>
</gene>
<dbReference type="InterPro" id="IPR009492">
    <property type="entry name" value="TniQ"/>
</dbReference>
<comment type="caution">
    <text evidence="2">The sequence shown here is derived from an EMBL/GenBank/DDBJ whole genome shotgun (WGS) entry which is preliminary data.</text>
</comment>
<sequence length="725" mass="79346">MAGHAFAADDPPSHGSSELGAAQLRTIAIRTLPLRLPPVAGESIESWLEALASRCGATWGELLAAVGLHGESNRVRVAHFTVSPTGEQLAAISYATGVAAAAITAMTTSSLFETATAGAATAGPFALPRSRFCPKCLEDNGGRWQLWWKLRWAFVCPIHRCLLLDACPRCSGDQRRRPLPKSLIPRPGRCTCRAPNSWGRSLRRCEALLSTAPSLELTENHPAVVAQDYMLAVIAAGLVSAGMYAESPVSSLQFATDITVLGQQIMRYAHADDIRRRVPADIWNIHEDNTVRPKQADQIGALWLAHDCSATMAVAACAALPVLQASDATVGGQRLRWLIGSMRTKGTWAHTTAIAWDREVSTPLREVQLRSVRSFLGPTDQLRNRAWARHPQRPDRNRSILRSVPASLWPWWAVPISGPGVGLAHVRMALSVALLLVGSRIGIPLACAQLGPVTTAREVGRVLGVLSSKDDWETTASMLTSLADVLESGVCPIDYQRRRELVNQELLTSPGWRRVCKEAQTSADDPTRARLCNWWLYERLTGTSVGRSPATSGGTHMWRLFADLPASLSLEEVLALDQFGRTYLDAHGMAHEPLRWQPPADALGVPPDRESTWHGVDIERLHHLIRVNKLSAAMAACALDVPVDIVRQTLNEHPAPHQPHAARGTVLAIARAELPRDRFIELYRHRGQSLWEIAMLAGVSPSVAGRLAREYRIPIRPPRSPRARQ</sequence>
<dbReference type="Proteomes" id="UP000217768">
    <property type="component" value="Unassembled WGS sequence"/>
</dbReference>
<evidence type="ECO:0000313" key="3">
    <source>
        <dbReference type="Proteomes" id="UP000217768"/>
    </source>
</evidence>
<protein>
    <recommendedName>
        <fullName evidence="1">TniQ domain-containing protein</fullName>
    </recommendedName>
</protein>
<reference evidence="2 3" key="1">
    <citation type="submission" date="2017-08" db="EMBL/GenBank/DDBJ databases">
        <title>Phylogenetic analysis of Mycobacterium avium complex whole genomes.</title>
        <authorList>
            <person name="Caverly L.J."/>
            <person name="Spilker T."/>
            <person name="Lipuma J."/>
        </authorList>
    </citation>
    <scope>NUCLEOTIDE SEQUENCE [LARGE SCALE GENOMIC DNA]</scope>
    <source>
        <strain evidence="2 3">FLAC0165</strain>
    </source>
</reference>
<dbReference type="AlphaFoldDB" id="A0A2A2ZNI6"/>
<dbReference type="EMBL" id="NSFD01000005">
    <property type="protein sequence ID" value="PBA27925.1"/>
    <property type="molecule type" value="Genomic_DNA"/>
</dbReference>
<evidence type="ECO:0000259" key="1">
    <source>
        <dbReference type="Pfam" id="PF06527"/>
    </source>
</evidence>
<proteinExistence type="predicted"/>
<feature type="domain" description="TniQ" evidence="1">
    <location>
        <begin position="33"/>
        <end position="163"/>
    </location>
</feature>
<name>A0A2A2ZNI6_MYCAV</name>
<accession>A0A2A2ZNI6</accession>